<sequence>MLDRPEVCFHYTVAHEIDSIGTSKPASKSSAEIATLTQGRTMDCVLSYHMNPLTCGVAKFNLKLARQLGVSMHQVLDPIVTTYRAPLLSMKMCEFDRADVGRLGELLDWVEWRECYSLFLHSWEDTEIEHRMVLEAVDVFCGNAELASQVSNLRQSNIHGLWCPGTLIDARRFDDAEISVFTFGMAHKIRSRYYDKLKNLLEAAGKSYCLYVSTALHENTSFDDDFSVGFEELSEVFDHDLRFLGYLLDDATYNYLLETDFFVAFFEQGVRANNTTVHAAMHCGAVVITNLDEYSPPEFQHMKNVIDITQCDEIPQDPDVLAEISANAIKLDEEAYGWSALVRSMRSEGGASEKLPADGNDKDTVEAAELASETPREVPDGAGLG</sequence>
<gene>
    <name evidence="1" type="ORF">METZ01_LOCUS94811</name>
</gene>
<dbReference type="EMBL" id="UINC01009353">
    <property type="protein sequence ID" value="SVA41957.1"/>
    <property type="molecule type" value="Genomic_DNA"/>
</dbReference>
<reference evidence="1" key="1">
    <citation type="submission" date="2018-05" db="EMBL/GenBank/DDBJ databases">
        <authorList>
            <person name="Lanie J.A."/>
            <person name="Ng W.-L."/>
            <person name="Kazmierczak K.M."/>
            <person name="Andrzejewski T.M."/>
            <person name="Davidsen T.M."/>
            <person name="Wayne K.J."/>
            <person name="Tettelin H."/>
            <person name="Glass J.I."/>
            <person name="Rusch D."/>
            <person name="Podicherti R."/>
            <person name="Tsui H.-C.T."/>
            <person name="Winkler M.E."/>
        </authorList>
    </citation>
    <scope>NUCLEOTIDE SEQUENCE</scope>
</reference>
<organism evidence="1">
    <name type="scientific">marine metagenome</name>
    <dbReference type="NCBI Taxonomy" id="408172"/>
    <lineage>
        <taxon>unclassified sequences</taxon>
        <taxon>metagenomes</taxon>
        <taxon>ecological metagenomes</taxon>
    </lineage>
</organism>
<accession>A0A381VQN7</accession>
<protein>
    <submittedName>
        <fullName evidence="1">Uncharacterized protein</fullName>
    </submittedName>
</protein>
<dbReference type="AlphaFoldDB" id="A0A381VQN7"/>
<proteinExistence type="predicted"/>
<name>A0A381VQN7_9ZZZZ</name>
<evidence type="ECO:0000313" key="1">
    <source>
        <dbReference type="EMBL" id="SVA41957.1"/>
    </source>
</evidence>